<evidence type="ECO:0000259" key="9">
    <source>
        <dbReference type="Pfam" id="PF00394"/>
    </source>
</evidence>
<dbReference type="InterPro" id="IPR002355">
    <property type="entry name" value="Cu_oxidase_Cu_BS"/>
</dbReference>
<accession>A0A4C2EBY9</accession>
<dbReference type="CDD" id="cd13886">
    <property type="entry name" value="CuRO_2_MCO_like_1"/>
    <property type="match status" value="1"/>
</dbReference>
<evidence type="ECO:0000256" key="2">
    <source>
        <dbReference type="ARBA" id="ARBA00022496"/>
    </source>
</evidence>
<name>A0A4C2EBY9_9SACH</name>
<dbReference type="GO" id="GO:0005507">
    <property type="term" value="F:copper ion binding"/>
    <property type="evidence" value="ECO:0007669"/>
    <property type="project" value="InterPro"/>
</dbReference>
<dbReference type="Proteomes" id="UP000301737">
    <property type="component" value="Unassembled WGS sequence"/>
</dbReference>
<dbReference type="PROSITE" id="PS00079">
    <property type="entry name" value="MULTICOPPER_OXIDASE1"/>
    <property type="match status" value="1"/>
</dbReference>
<dbReference type="PROSITE" id="PS00080">
    <property type="entry name" value="MULTICOPPER_OXIDASE2"/>
    <property type="match status" value="1"/>
</dbReference>
<comment type="caution">
    <text evidence="12">The sequence shown here is derived from an EMBL/GenBank/DDBJ whole genome shotgun (WGS) entry which is preliminary data.</text>
</comment>
<sequence length="651" mass="75152">MEERIEVASELHSEYKHYAKTFSLGVALTLVCGIIVLHKFFSTQVDDYTYAKGLSFSDTSDQVRGNTNIDSNKSWRLDTASNYSIDLDYWLKQDDPVERHYYFNVSTIQEAHPDGIPRTLTVINGQYPGPLIEASSGDTIVIHVENHMDDAPLTIHCHGLLMKDQAFNDGSSWINQCPIPAGSSYEYRIKIDVDQYGTYWYHSHYTTQYADGIFGPLVIHSKKEFVDLNFSYDKELVVMVNDYYHNASYSYMSTYMGSGNENTEPVPDNGLIQGQNHFTYVEPQYLVPHETNEKSFVDEVVHTVLTLDPASIYRIRVINAGFFLPFEFELDGHLLEVIEADGTLVEPIHVESLTMSVAQRYSFVLLPQDPDFGGKNYWMHAHFNQFCTKKENPNFEMDTKAVISYNSSNSKDVEQTTWRYNGGDVFCRDFDQSKLKTLNQKVPSIHSDSNLPNLRVDIDISFMIGAYQVARGYLNDKTYLPSQNGSTMYQLRFAPGANSTKYLDDKQLLTFQDNQYMINLDKRGQVVDLVLNNYDDGVHPFHLHGHKFWVLAIGDSGYFQDDYYEANDNNQIMDFKNPIFRDTVNIPGFGWGVIRFVVDNPGVWPFHCHIGWHMEAGLLLQINELREEYSNWKHYPKDWYSQCQYWQDKLQ</sequence>
<dbReference type="SUPFAM" id="SSF49503">
    <property type="entry name" value="Cupredoxins"/>
    <property type="match status" value="3"/>
</dbReference>
<proteinExistence type="inferred from homology"/>
<dbReference type="InterPro" id="IPR033138">
    <property type="entry name" value="Cu_oxidase_CS"/>
</dbReference>
<protein>
    <recommendedName>
        <fullName evidence="14">Multicopper oxidase</fullName>
    </recommendedName>
</protein>
<feature type="domain" description="Plastocyanin-like" evidence="10">
    <location>
        <begin position="498"/>
        <end position="625"/>
    </location>
</feature>
<feature type="domain" description="Plastocyanin-like" evidence="11">
    <location>
        <begin position="110"/>
        <end position="223"/>
    </location>
</feature>
<reference evidence="12 13" key="1">
    <citation type="submission" date="2019-01" db="EMBL/GenBank/DDBJ databases">
        <title>Draft Genome Sequencing of Zygosaccharomyces mellis Ca-7.</title>
        <authorList>
            <person name="Shiwa Y."/>
            <person name="Kanesaki Y."/>
            <person name="Ishige T."/>
            <person name="Mura K."/>
            <person name="Hori T."/>
            <person name="Tamura T."/>
        </authorList>
    </citation>
    <scope>NUCLEOTIDE SEQUENCE [LARGE SCALE GENOMIC DNA]</scope>
    <source>
        <strain evidence="12 13">Ca-7</strain>
    </source>
</reference>
<keyword evidence="8" id="KW-0812">Transmembrane</keyword>
<dbReference type="Pfam" id="PF00394">
    <property type="entry name" value="Cu-oxidase"/>
    <property type="match status" value="1"/>
</dbReference>
<gene>
    <name evidence="12" type="ORF">ZYGM_002957</name>
</gene>
<keyword evidence="2" id="KW-0410">Iron transport</keyword>
<dbReference type="OrthoDB" id="2121828at2759"/>
<keyword evidence="8" id="KW-0472">Membrane</keyword>
<keyword evidence="13" id="KW-1185">Reference proteome</keyword>
<keyword evidence="5" id="KW-0408">Iron</keyword>
<keyword evidence="3" id="KW-0479">Metal-binding</keyword>
<evidence type="ECO:0000256" key="6">
    <source>
        <dbReference type="ARBA" id="ARBA00023008"/>
    </source>
</evidence>
<dbReference type="Pfam" id="PF07731">
    <property type="entry name" value="Cu-oxidase_2"/>
    <property type="match status" value="1"/>
</dbReference>
<evidence type="ECO:0000256" key="7">
    <source>
        <dbReference type="ARBA" id="ARBA00023065"/>
    </source>
</evidence>
<dbReference type="PANTHER" id="PTHR11709:SF414">
    <property type="entry name" value="ADR239WP"/>
    <property type="match status" value="1"/>
</dbReference>
<dbReference type="CDD" id="cd13910">
    <property type="entry name" value="CuRO_3_MCO_like_4"/>
    <property type="match status" value="1"/>
</dbReference>
<dbReference type="InterPro" id="IPR045087">
    <property type="entry name" value="Cu-oxidase_fam"/>
</dbReference>
<feature type="domain" description="Plastocyanin-like" evidence="9">
    <location>
        <begin position="235"/>
        <end position="405"/>
    </location>
</feature>
<dbReference type="FunFam" id="2.60.40.420:FF:000045">
    <property type="entry name" value="Laccase 2"/>
    <property type="match status" value="1"/>
</dbReference>
<dbReference type="InterPro" id="IPR011707">
    <property type="entry name" value="Cu-oxidase-like_N"/>
</dbReference>
<dbReference type="GO" id="GO:0016491">
    <property type="term" value="F:oxidoreductase activity"/>
    <property type="evidence" value="ECO:0007669"/>
    <property type="project" value="UniProtKB-KW"/>
</dbReference>
<dbReference type="PANTHER" id="PTHR11709">
    <property type="entry name" value="MULTI-COPPER OXIDASE"/>
    <property type="match status" value="1"/>
</dbReference>
<organism evidence="12 13">
    <name type="scientific">Zygosaccharomyces mellis</name>
    <dbReference type="NCBI Taxonomy" id="42258"/>
    <lineage>
        <taxon>Eukaryota</taxon>
        <taxon>Fungi</taxon>
        <taxon>Dikarya</taxon>
        <taxon>Ascomycota</taxon>
        <taxon>Saccharomycotina</taxon>
        <taxon>Saccharomycetes</taxon>
        <taxon>Saccharomycetales</taxon>
        <taxon>Saccharomycetaceae</taxon>
        <taxon>Zygosaccharomyces</taxon>
    </lineage>
</organism>
<evidence type="ECO:0000259" key="11">
    <source>
        <dbReference type="Pfam" id="PF07732"/>
    </source>
</evidence>
<keyword evidence="8" id="KW-1133">Transmembrane helix</keyword>
<dbReference type="GO" id="GO:0006826">
    <property type="term" value="P:iron ion transport"/>
    <property type="evidence" value="ECO:0007669"/>
    <property type="project" value="UniProtKB-KW"/>
</dbReference>
<dbReference type="Pfam" id="PF07732">
    <property type="entry name" value="Cu-oxidase_3"/>
    <property type="match status" value="1"/>
</dbReference>
<dbReference type="InterPro" id="IPR008972">
    <property type="entry name" value="Cupredoxin"/>
</dbReference>
<keyword evidence="6" id="KW-0186">Copper</keyword>
<evidence type="ECO:0008006" key="14">
    <source>
        <dbReference type="Google" id="ProtNLM"/>
    </source>
</evidence>
<evidence type="ECO:0000256" key="8">
    <source>
        <dbReference type="SAM" id="Phobius"/>
    </source>
</evidence>
<dbReference type="InterPro" id="IPR011706">
    <property type="entry name" value="Cu-oxidase_C"/>
</dbReference>
<evidence type="ECO:0000259" key="10">
    <source>
        <dbReference type="Pfam" id="PF07731"/>
    </source>
</evidence>
<keyword evidence="4" id="KW-0560">Oxidoreductase</keyword>
<dbReference type="Gene3D" id="2.60.40.420">
    <property type="entry name" value="Cupredoxins - blue copper proteins"/>
    <property type="match status" value="3"/>
</dbReference>
<dbReference type="InterPro" id="IPR001117">
    <property type="entry name" value="Cu-oxidase_2nd"/>
</dbReference>
<evidence type="ECO:0000256" key="1">
    <source>
        <dbReference type="ARBA" id="ARBA00010609"/>
    </source>
</evidence>
<evidence type="ECO:0000313" key="13">
    <source>
        <dbReference type="Proteomes" id="UP000301737"/>
    </source>
</evidence>
<keyword evidence="7" id="KW-0813">Transport</keyword>
<comment type="similarity">
    <text evidence="1">Belongs to the multicopper oxidase family.</text>
</comment>
<evidence type="ECO:0000256" key="4">
    <source>
        <dbReference type="ARBA" id="ARBA00023002"/>
    </source>
</evidence>
<dbReference type="EMBL" id="BIMX01000017">
    <property type="protein sequence ID" value="GCF00360.1"/>
    <property type="molecule type" value="Genomic_DNA"/>
</dbReference>
<evidence type="ECO:0000256" key="3">
    <source>
        <dbReference type="ARBA" id="ARBA00022723"/>
    </source>
</evidence>
<dbReference type="AlphaFoldDB" id="A0A4C2EBY9"/>
<evidence type="ECO:0000256" key="5">
    <source>
        <dbReference type="ARBA" id="ARBA00023004"/>
    </source>
</evidence>
<evidence type="ECO:0000313" key="12">
    <source>
        <dbReference type="EMBL" id="GCF00360.1"/>
    </source>
</evidence>
<keyword evidence="7" id="KW-0406">Ion transport</keyword>
<feature type="transmembrane region" description="Helical" evidence="8">
    <location>
        <begin position="21"/>
        <end position="41"/>
    </location>
</feature>